<evidence type="ECO:0000256" key="8">
    <source>
        <dbReference type="SAM" id="Coils"/>
    </source>
</evidence>
<keyword evidence="3" id="KW-0813">Transport</keyword>
<dbReference type="RefSeq" id="WP_015423057.1">
    <property type="nucleotide sequence ID" value="NC_020419.1"/>
</dbReference>
<dbReference type="HOGENOM" id="CLU_677822_0_0_0"/>
<keyword evidence="4" id="KW-1134">Transmembrane beta strand</keyword>
<evidence type="ECO:0000256" key="1">
    <source>
        <dbReference type="ARBA" id="ARBA00004442"/>
    </source>
</evidence>
<feature type="coiled-coil region" evidence="8">
    <location>
        <begin position="297"/>
        <end position="328"/>
    </location>
</feature>
<dbReference type="EMBL" id="AP009510">
    <property type="protein sequence ID" value="BAG13528.1"/>
    <property type="molecule type" value="Genomic_DNA"/>
</dbReference>
<dbReference type="GO" id="GO:0015288">
    <property type="term" value="F:porin activity"/>
    <property type="evidence" value="ECO:0007669"/>
    <property type="project" value="TreeGrafter"/>
</dbReference>
<dbReference type="InterPro" id="IPR051906">
    <property type="entry name" value="TolC-like"/>
</dbReference>
<evidence type="ECO:0000256" key="2">
    <source>
        <dbReference type="ARBA" id="ARBA00007613"/>
    </source>
</evidence>
<evidence type="ECO:0000256" key="7">
    <source>
        <dbReference type="ARBA" id="ARBA00023237"/>
    </source>
</evidence>
<dbReference type="KEGG" id="rsd:TGRD_045"/>
<organism evidence="9 10">
    <name type="scientific">Endomicrobium trichonymphae</name>
    <dbReference type="NCBI Taxonomy" id="1408204"/>
    <lineage>
        <taxon>Bacteria</taxon>
        <taxon>Pseudomonadati</taxon>
        <taxon>Elusimicrobiota</taxon>
        <taxon>Endomicrobiia</taxon>
        <taxon>Endomicrobiales</taxon>
        <taxon>Endomicrobiaceae</taxon>
        <taxon>Candidatus Endomicrobiellum</taxon>
    </lineage>
</organism>
<dbReference type="Proteomes" id="UP000001691">
    <property type="component" value="Chromosome"/>
</dbReference>
<dbReference type="STRING" id="471821.TGRD_045"/>
<evidence type="ECO:0000313" key="10">
    <source>
        <dbReference type="Proteomes" id="UP000001691"/>
    </source>
</evidence>
<evidence type="ECO:0000313" key="9">
    <source>
        <dbReference type="EMBL" id="BAG13528.1"/>
    </source>
</evidence>
<evidence type="ECO:0000256" key="5">
    <source>
        <dbReference type="ARBA" id="ARBA00022692"/>
    </source>
</evidence>
<name>B1GZ46_ENDTX</name>
<dbReference type="GO" id="GO:1990281">
    <property type="term" value="C:efflux pump complex"/>
    <property type="evidence" value="ECO:0007669"/>
    <property type="project" value="TreeGrafter"/>
</dbReference>
<dbReference type="AlphaFoldDB" id="B1GZ46"/>
<keyword evidence="8" id="KW-0175">Coiled coil</keyword>
<evidence type="ECO:0000256" key="6">
    <source>
        <dbReference type="ARBA" id="ARBA00023136"/>
    </source>
</evidence>
<proteinExistence type="inferred from homology"/>
<evidence type="ECO:0000256" key="4">
    <source>
        <dbReference type="ARBA" id="ARBA00022452"/>
    </source>
</evidence>
<dbReference type="PANTHER" id="PTHR30026:SF20">
    <property type="entry name" value="OUTER MEMBRANE PROTEIN TOLC"/>
    <property type="match status" value="1"/>
</dbReference>
<keyword evidence="7" id="KW-0998">Cell outer membrane</keyword>
<protein>
    <submittedName>
        <fullName evidence="9">Outer membrane efflux protein TolC</fullName>
    </submittedName>
</protein>
<comment type="subcellular location">
    <subcellularLocation>
        <location evidence="1">Cell outer membrane</location>
    </subcellularLocation>
</comment>
<comment type="similarity">
    <text evidence="2">Belongs to the outer membrane factor (OMF) (TC 1.B.17) family.</text>
</comment>
<accession>B1GZ46</accession>
<dbReference type="Pfam" id="PF02321">
    <property type="entry name" value="OEP"/>
    <property type="match status" value="2"/>
</dbReference>
<dbReference type="Gene3D" id="1.20.1600.10">
    <property type="entry name" value="Outer membrane efflux proteins (OEP)"/>
    <property type="match status" value="1"/>
</dbReference>
<dbReference type="GO" id="GO:0015562">
    <property type="term" value="F:efflux transmembrane transporter activity"/>
    <property type="evidence" value="ECO:0007669"/>
    <property type="project" value="InterPro"/>
</dbReference>
<dbReference type="InterPro" id="IPR003423">
    <property type="entry name" value="OMP_efflux"/>
</dbReference>
<dbReference type="PANTHER" id="PTHR30026">
    <property type="entry name" value="OUTER MEMBRANE PROTEIN TOLC"/>
    <property type="match status" value="1"/>
</dbReference>
<dbReference type="SUPFAM" id="SSF56954">
    <property type="entry name" value="Outer membrane efflux proteins (OEP)"/>
    <property type="match status" value="1"/>
</dbReference>
<gene>
    <name evidence="9" type="ordered locus">TGRD_045</name>
</gene>
<keyword evidence="6" id="KW-0472">Membrane</keyword>
<sequence length="406" mass="46485">MKKIFVVLLSLFIVTFYVYAEEINKKTVKIQTLKNNPSIAAAKLALDNAKQEYNSSLGSFLPKIIGNFQCNDDYPYTLEIAIPLFERFETYSDLKAKASEFKSAQASYARIVSNELYKADAAYINLICLYEKIELLKNAKEKRIENKNMIEFKYNSGEVNIASLRKVEADFAIVEYDLKVMQRYIETASAQLLKAIGRNDYTTILETNERLAISEKLPQKPDYDSLITVIPEFIIAQNKLESCKIQTLKAKSQWLPSLTGNIQLKSRSLRSLLFSQWLPSLKISYTIFNGGKRYAYMQTASNNLKIASEELKNIANNLKAEAIEHYNNLTNAYELVALKTQYLSVTKLLSEISAKEYVNGIVNYEKWYSIEKDYFSSQIELLEAKKEAVLKRAEWNTFTGKSLKGK</sequence>
<reference evidence="10" key="1">
    <citation type="journal article" date="2008" name="Proc. Natl. Acad. Sci. U.S.A.">
        <title>Complete genome of the uncultured termite group 1 bacteria in a single host protist cell.</title>
        <authorList>
            <person name="Hongoh Y."/>
            <person name="Sharma V.K."/>
            <person name="Prakash T."/>
            <person name="Noda S."/>
            <person name="Taylor T.D."/>
            <person name="Kudo T."/>
            <person name="Sakaki Y."/>
            <person name="Toyoda A."/>
            <person name="Hattori M."/>
            <person name="Ohkuma M."/>
        </authorList>
    </citation>
    <scope>NUCLEOTIDE SEQUENCE [LARGE SCALE GENOMIC DNA]</scope>
    <source>
        <strain evidence="10">Rs-D17 genomovar Ri2008</strain>
    </source>
</reference>
<dbReference type="GO" id="GO:0009279">
    <property type="term" value="C:cell outer membrane"/>
    <property type="evidence" value="ECO:0007669"/>
    <property type="project" value="UniProtKB-SubCell"/>
</dbReference>
<evidence type="ECO:0000256" key="3">
    <source>
        <dbReference type="ARBA" id="ARBA00022448"/>
    </source>
</evidence>
<keyword evidence="5" id="KW-0812">Transmembrane</keyword>
<keyword evidence="10" id="KW-1185">Reference proteome</keyword>